<dbReference type="Pfam" id="PF00001">
    <property type="entry name" value="7tm_1"/>
    <property type="match status" value="1"/>
</dbReference>
<evidence type="ECO:0000259" key="6">
    <source>
        <dbReference type="PROSITE" id="PS50262"/>
    </source>
</evidence>
<dbReference type="Gene3D" id="1.20.1070.10">
    <property type="entry name" value="Rhodopsin 7-helix transmembrane proteins"/>
    <property type="match status" value="1"/>
</dbReference>
<dbReference type="Proteomes" id="UP000677228">
    <property type="component" value="Unassembled WGS sequence"/>
</dbReference>
<evidence type="ECO:0000256" key="2">
    <source>
        <dbReference type="ARBA" id="ARBA00022692"/>
    </source>
</evidence>
<dbReference type="EMBL" id="CAJOBA010036224">
    <property type="protein sequence ID" value="CAF4019050.1"/>
    <property type="molecule type" value="Genomic_DNA"/>
</dbReference>
<dbReference type="Proteomes" id="UP000682733">
    <property type="component" value="Unassembled WGS sequence"/>
</dbReference>
<comment type="caution">
    <text evidence="8">The sequence shown here is derived from an EMBL/GenBank/DDBJ whole genome shotgun (WGS) entry which is preliminary data.</text>
</comment>
<keyword evidence="3 5" id="KW-1133">Transmembrane helix</keyword>
<evidence type="ECO:0000256" key="5">
    <source>
        <dbReference type="SAM" id="Phobius"/>
    </source>
</evidence>
<dbReference type="PROSITE" id="PS50262">
    <property type="entry name" value="G_PROTEIN_RECEP_F1_2"/>
    <property type="match status" value="1"/>
</dbReference>
<dbReference type="GO" id="GO:0004930">
    <property type="term" value="F:G protein-coupled receptor activity"/>
    <property type="evidence" value="ECO:0007669"/>
    <property type="project" value="InterPro"/>
</dbReference>
<protein>
    <recommendedName>
        <fullName evidence="6">G-protein coupled receptors family 1 profile domain-containing protein</fullName>
    </recommendedName>
</protein>
<feature type="transmembrane region" description="Helical" evidence="5">
    <location>
        <begin position="128"/>
        <end position="151"/>
    </location>
</feature>
<dbReference type="GO" id="GO:0016020">
    <property type="term" value="C:membrane"/>
    <property type="evidence" value="ECO:0007669"/>
    <property type="project" value="UniProtKB-SubCell"/>
</dbReference>
<dbReference type="InterPro" id="IPR052954">
    <property type="entry name" value="GPCR-Ligand_Int"/>
</dbReference>
<accession>A0A8S2NTX6</accession>
<keyword evidence="2 5" id="KW-0812">Transmembrane</keyword>
<feature type="transmembrane region" description="Helical" evidence="5">
    <location>
        <begin position="171"/>
        <end position="196"/>
    </location>
</feature>
<dbReference type="InterPro" id="IPR017452">
    <property type="entry name" value="GPCR_Rhodpsn_7TM"/>
</dbReference>
<proteinExistence type="predicted"/>
<feature type="transmembrane region" description="Helical" evidence="5">
    <location>
        <begin position="47"/>
        <end position="69"/>
    </location>
</feature>
<feature type="domain" description="G-protein coupled receptors family 1 profile" evidence="6">
    <location>
        <begin position="27"/>
        <end position="284"/>
    </location>
</feature>
<evidence type="ECO:0000313" key="9">
    <source>
        <dbReference type="Proteomes" id="UP000682733"/>
    </source>
</evidence>
<sequence>MINTLNFLSECIASYILIILFGFGFIGLTLNTLVFTRPTLRQNSCTCYFLASTIANYLVVYFTLPSRILSDGFNVDPGTYSLVYCKFRFYIYFTFKSLSSWFIVLATIDRFMSSSHNFKYRRFSRLSVARSTIVITTIICLLFYSHVLIFYDNTNGICDAVKGVYTIFNDVCYLVGYSIVPPILMSLFGFLTIYNVHRLRRIAPKKTASRIVIITNKSQQLAFMLLFQVIFTTLTTVPHATQKLYNTLTCNDVKSDLTLAQDNLYSEMARAISFANHTCSFFILTLTGKIFRKELIKMFQDIRRYFMPRNTKIRCISLRSSRSEKIAKHRYVS</sequence>
<evidence type="ECO:0000313" key="7">
    <source>
        <dbReference type="EMBL" id="CAF1210120.1"/>
    </source>
</evidence>
<dbReference type="PANTHER" id="PTHR46641">
    <property type="entry name" value="FMRFAMIDE RECEPTOR-RELATED"/>
    <property type="match status" value="1"/>
</dbReference>
<reference evidence="8" key="1">
    <citation type="submission" date="2021-02" db="EMBL/GenBank/DDBJ databases">
        <authorList>
            <person name="Nowell W R."/>
        </authorList>
    </citation>
    <scope>NUCLEOTIDE SEQUENCE</scope>
</reference>
<organism evidence="8 9">
    <name type="scientific">Didymodactylos carnosus</name>
    <dbReference type="NCBI Taxonomy" id="1234261"/>
    <lineage>
        <taxon>Eukaryota</taxon>
        <taxon>Metazoa</taxon>
        <taxon>Spiralia</taxon>
        <taxon>Gnathifera</taxon>
        <taxon>Rotifera</taxon>
        <taxon>Eurotatoria</taxon>
        <taxon>Bdelloidea</taxon>
        <taxon>Philodinida</taxon>
        <taxon>Philodinidae</taxon>
        <taxon>Didymodactylos</taxon>
    </lineage>
</organism>
<keyword evidence="4 5" id="KW-0472">Membrane</keyword>
<dbReference type="SUPFAM" id="SSF81321">
    <property type="entry name" value="Family A G protein-coupled receptor-like"/>
    <property type="match status" value="1"/>
</dbReference>
<evidence type="ECO:0000313" key="8">
    <source>
        <dbReference type="EMBL" id="CAF4019050.1"/>
    </source>
</evidence>
<evidence type="ECO:0000256" key="1">
    <source>
        <dbReference type="ARBA" id="ARBA00004370"/>
    </source>
</evidence>
<feature type="transmembrane region" description="Helical" evidence="5">
    <location>
        <begin position="12"/>
        <end position="35"/>
    </location>
</feature>
<name>A0A8S2NTX6_9BILA</name>
<evidence type="ECO:0000256" key="4">
    <source>
        <dbReference type="ARBA" id="ARBA00023136"/>
    </source>
</evidence>
<evidence type="ECO:0000256" key="3">
    <source>
        <dbReference type="ARBA" id="ARBA00022989"/>
    </source>
</evidence>
<dbReference type="AlphaFoldDB" id="A0A8S2NTX6"/>
<comment type="subcellular location">
    <subcellularLocation>
        <location evidence="1">Membrane</location>
    </subcellularLocation>
</comment>
<dbReference type="EMBL" id="CAJNOK010014692">
    <property type="protein sequence ID" value="CAF1210120.1"/>
    <property type="molecule type" value="Genomic_DNA"/>
</dbReference>
<dbReference type="InterPro" id="IPR000276">
    <property type="entry name" value="GPCR_Rhodpsn"/>
</dbReference>
<gene>
    <name evidence="7" type="ORF">OVA965_LOCUS24407</name>
    <name evidence="8" type="ORF">TMI583_LOCUS25124</name>
</gene>
<feature type="transmembrane region" description="Helical" evidence="5">
    <location>
        <begin position="89"/>
        <end position="108"/>
    </location>
</feature>